<evidence type="ECO:0000259" key="1">
    <source>
        <dbReference type="Pfam" id="PF01827"/>
    </source>
</evidence>
<dbReference type="Pfam" id="PF01827">
    <property type="entry name" value="FTH"/>
    <property type="match status" value="1"/>
</dbReference>
<evidence type="ECO:0000313" key="3">
    <source>
        <dbReference type="Proteomes" id="UP000230233"/>
    </source>
</evidence>
<gene>
    <name evidence="2" type="primary">Cnig_chr_V.g18135</name>
    <name evidence="2" type="ORF">B9Z55_018135</name>
</gene>
<protein>
    <recommendedName>
        <fullName evidence="1">DUF38 domain-containing protein</fullName>
    </recommendedName>
</protein>
<accession>A0A2G5TCZ4</accession>
<organism evidence="2 3">
    <name type="scientific">Caenorhabditis nigoni</name>
    <dbReference type="NCBI Taxonomy" id="1611254"/>
    <lineage>
        <taxon>Eukaryota</taxon>
        <taxon>Metazoa</taxon>
        <taxon>Ecdysozoa</taxon>
        <taxon>Nematoda</taxon>
        <taxon>Chromadorea</taxon>
        <taxon>Rhabditida</taxon>
        <taxon>Rhabditina</taxon>
        <taxon>Rhabditomorpha</taxon>
        <taxon>Rhabditoidea</taxon>
        <taxon>Rhabditidae</taxon>
        <taxon>Peloderinae</taxon>
        <taxon>Caenorhabditis</taxon>
    </lineage>
</organism>
<sequence length="157" mass="18575">MMNPKTLEKISICHGTSRNGMEILVETEQWKSLKKFSFGEIENVDVDWFLNLERIRFSVGTFSAEDVWVVVQNFLNKNHPIQSYFDIYLTEIADVNKILLFLEEQNVHVKNEPISERDANTYIHTQRFKIPNEDKILLLKMNNWKIYGFVGRASRYN</sequence>
<dbReference type="Proteomes" id="UP000230233">
    <property type="component" value="Chromosome V"/>
</dbReference>
<dbReference type="InterPro" id="IPR002900">
    <property type="entry name" value="DUF38/FTH_CAE_spp"/>
</dbReference>
<reference evidence="3" key="1">
    <citation type="submission" date="2017-10" db="EMBL/GenBank/DDBJ databases">
        <title>Rapid genome shrinkage in a self-fertile nematode reveals novel sperm competition proteins.</title>
        <authorList>
            <person name="Yin D."/>
            <person name="Schwarz E.M."/>
            <person name="Thomas C.G."/>
            <person name="Felde R.L."/>
            <person name="Korf I.F."/>
            <person name="Cutter A.D."/>
            <person name="Schartner C.M."/>
            <person name="Ralston E.J."/>
            <person name="Meyer B.J."/>
            <person name="Haag E.S."/>
        </authorList>
    </citation>
    <scope>NUCLEOTIDE SEQUENCE [LARGE SCALE GENOMIC DNA]</scope>
    <source>
        <strain evidence="3">JU1422</strain>
    </source>
</reference>
<comment type="caution">
    <text evidence="2">The sequence shown here is derived from an EMBL/GenBank/DDBJ whole genome shotgun (WGS) entry which is preliminary data.</text>
</comment>
<name>A0A2G5TCZ4_9PELO</name>
<evidence type="ECO:0000313" key="2">
    <source>
        <dbReference type="EMBL" id="PIC25053.1"/>
    </source>
</evidence>
<feature type="domain" description="DUF38" evidence="1">
    <location>
        <begin position="2"/>
        <end position="98"/>
    </location>
</feature>
<dbReference type="EMBL" id="PDUG01000005">
    <property type="protein sequence ID" value="PIC25053.1"/>
    <property type="molecule type" value="Genomic_DNA"/>
</dbReference>
<dbReference type="OrthoDB" id="5786692at2759"/>
<keyword evidence="3" id="KW-1185">Reference proteome</keyword>
<dbReference type="AlphaFoldDB" id="A0A2G5TCZ4"/>
<proteinExistence type="predicted"/>